<proteinExistence type="predicted"/>
<dbReference type="GeneID" id="129927369"/>
<dbReference type="OrthoDB" id="185373at2759"/>
<evidence type="ECO:0000313" key="2">
    <source>
        <dbReference type="RefSeq" id="XP_055892046.1"/>
    </source>
</evidence>
<accession>A0A9W3AXT9</accession>
<evidence type="ECO:0000313" key="1">
    <source>
        <dbReference type="Proteomes" id="UP001165740"/>
    </source>
</evidence>
<keyword evidence="1" id="KW-1185">Reference proteome</keyword>
<protein>
    <submittedName>
        <fullName evidence="2">Uncharacterized protein LOC129927369</fullName>
    </submittedName>
</protein>
<sequence>MFCTRLKNIYLLCHKQSQSFGLLMNLLFKPWTISYVSYNRSYSKIIQISQRDYSDTVDYSCKNKTFLSPFDKSVHKNLGSENYNSSEKVLPAQKITSTFASHNEKNHPTILLDDPQEMTALSMEKKILSYLVQNWELEKASETLKTFLSHGTVPDRQIVFDMFEHLAFLGQVDNLLNLNEHLKEHSLISNLDFLRCLHYAYCNSGRISDGVEMIRHLFDCVCHGTQKELDADIFFNLLTTKIILHFPHRLKLIQNFINEMETKHPNLKASLWCCYVQAEQFAQADEMLKKYAPLKKLIPAQVTKLAQYYGSLDFNVDSVLMWILRQTYIKPGLKSSVFDVLLIYTCKMQDWNKVFHYLLYARKEQIKLHQQTLDFFLNEFLNEFSERTIKDLSHWSDWTRDGY</sequence>
<dbReference type="AlphaFoldDB" id="A0A9W3AXT9"/>
<organism evidence="1 2">
    <name type="scientific">Biomphalaria glabrata</name>
    <name type="common">Bloodfluke planorb</name>
    <name type="synonym">Freshwater snail</name>
    <dbReference type="NCBI Taxonomy" id="6526"/>
    <lineage>
        <taxon>Eukaryota</taxon>
        <taxon>Metazoa</taxon>
        <taxon>Spiralia</taxon>
        <taxon>Lophotrochozoa</taxon>
        <taxon>Mollusca</taxon>
        <taxon>Gastropoda</taxon>
        <taxon>Heterobranchia</taxon>
        <taxon>Euthyneura</taxon>
        <taxon>Panpulmonata</taxon>
        <taxon>Hygrophila</taxon>
        <taxon>Lymnaeoidea</taxon>
        <taxon>Planorbidae</taxon>
        <taxon>Biomphalaria</taxon>
    </lineage>
</organism>
<dbReference type="RefSeq" id="XP_055892046.1">
    <property type="nucleotide sequence ID" value="XM_056036071.1"/>
</dbReference>
<reference evidence="2" key="1">
    <citation type="submission" date="2025-08" db="UniProtKB">
        <authorList>
            <consortium name="RefSeq"/>
        </authorList>
    </citation>
    <scope>IDENTIFICATION</scope>
</reference>
<name>A0A9W3AXT9_BIOGL</name>
<dbReference type="OMA" id="RINSHHG"/>
<gene>
    <name evidence="2" type="primary">LOC129927369</name>
</gene>
<dbReference type="Proteomes" id="UP001165740">
    <property type="component" value="Chromosome 7"/>
</dbReference>